<dbReference type="EMBL" id="JAIQCV010000001">
    <property type="protein sequence ID" value="KAH1129201.1"/>
    <property type="molecule type" value="Genomic_DNA"/>
</dbReference>
<evidence type="ECO:0000256" key="1">
    <source>
        <dbReference type="SAM" id="MobiDB-lite"/>
    </source>
</evidence>
<reference evidence="2 3" key="1">
    <citation type="journal article" date="2021" name="Plant Biotechnol. J.">
        <title>Multi-omics assisted identification of the key and species-specific regulatory components of drought-tolerant mechanisms in Gossypium stocksii.</title>
        <authorList>
            <person name="Yu D."/>
            <person name="Ke L."/>
            <person name="Zhang D."/>
            <person name="Wu Y."/>
            <person name="Sun Y."/>
            <person name="Mei J."/>
            <person name="Sun J."/>
            <person name="Sun Y."/>
        </authorList>
    </citation>
    <scope>NUCLEOTIDE SEQUENCE [LARGE SCALE GENOMIC DNA]</scope>
    <source>
        <strain evidence="3">cv. E1</strain>
        <tissue evidence="2">Leaf</tissue>
    </source>
</reference>
<accession>A0A9D3WIM3</accession>
<evidence type="ECO:0008006" key="4">
    <source>
        <dbReference type="Google" id="ProtNLM"/>
    </source>
</evidence>
<sequence length="181" mass="20604">MRSNRNISFDDMKERISAKIFKRCERRISKFFYKFPVSTNPINFTEIKIVDDENLDTMVSFYCGNRSNQNAPIQLFTELTGVEPTEDLTLLGEEHGAQEPCMVVLISYVDSQLIVRRVDIDLKVAPNTDVVGDDGYDSSDPCDHEVNSDNDLDVDEVSDDINDEGLNDDRNINVSSFKNHI</sequence>
<name>A0A9D3WIM3_9ROSI</name>
<proteinExistence type="predicted"/>
<evidence type="ECO:0000313" key="2">
    <source>
        <dbReference type="EMBL" id="KAH1129201.1"/>
    </source>
</evidence>
<comment type="caution">
    <text evidence="2">The sequence shown here is derived from an EMBL/GenBank/DDBJ whole genome shotgun (WGS) entry which is preliminary data.</text>
</comment>
<feature type="region of interest" description="Disordered" evidence="1">
    <location>
        <begin position="131"/>
        <end position="151"/>
    </location>
</feature>
<gene>
    <name evidence="2" type="ORF">J1N35_000579</name>
</gene>
<dbReference type="Proteomes" id="UP000828251">
    <property type="component" value="Unassembled WGS sequence"/>
</dbReference>
<organism evidence="2 3">
    <name type="scientific">Gossypium stocksii</name>
    <dbReference type="NCBI Taxonomy" id="47602"/>
    <lineage>
        <taxon>Eukaryota</taxon>
        <taxon>Viridiplantae</taxon>
        <taxon>Streptophyta</taxon>
        <taxon>Embryophyta</taxon>
        <taxon>Tracheophyta</taxon>
        <taxon>Spermatophyta</taxon>
        <taxon>Magnoliopsida</taxon>
        <taxon>eudicotyledons</taxon>
        <taxon>Gunneridae</taxon>
        <taxon>Pentapetalae</taxon>
        <taxon>rosids</taxon>
        <taxon>malvids</taxon>
        <taxon>Malvales</taxon>
        <taxon>Malvaceae</taxon>
        <taxon>Malvoideae</taxon>
        <taxon>Gossypium</taxon>
    </lineage>
</organism>
<dbReference type="AlphaFoldDB" id="A0A9D3WIM3"/>
<evidence type="ECO:0000313" key="3">
    <source>
        <dbReference type="Proteomes" id="UP000828251"/>
    </source>
</evidence>
<keyword evidence="3" id="KW-1185">Reference proteome</keyword>
<protein>
    <recommendedName>
        <fullName evidence="4">Transposase MuDR plant domain-containing protein</fullName>
    </recommendedName>
</protein>